<reference evidence="1" key="1">
    <citation type="submission" date="2020-05" db="EMBL/GenBank/DDBJ databases">
        <authorList>
            <person name="Chiriac C."/>
            <person name="Salcher M."/>
            <person name="Ghai R."/>
            <person name="Kavagutti S V."/>
        </authorList>
    </citation>
    <scope>NUCLEOTIDE SEQUENCE</scope>
</reference>
<protein>
    <submittedName>
        <fullName evidence="1">Unannotated protein</fullName>
    </submittedName>
</protein>
<sequence length="123" mass="13328">MRYGLTELTSATGKFSDNSRAKVRQSSKFPFTCKIFEPWATACASFPSAIFPLGIRTAGTIPALTAYAAADAEVFPVDAQITALDPSSAAFEIAIVMPRSLNDPVGFKPSYLIHTLFFNNSER</sequence>
<organism evidence="1">
    <name type="scientific">freshwater metagenome</name>
    <dbReference type="NCBI Taxonomy" id="449393"/>
    <lineage>
        <taxon>unclassified sequences</taxon>
        <taxon>metagenomes</taxon>
        <taxon>ecological metagenomes</taxon>
    </lineage>
</organism>
<gene>
    <name evidence="1" type="ORF">UFOPK1981_00546</name>
</gene>
<proteinExistence type="predicted"/>
<evidence type="ECO:0000313" key="1">
    <source>
        <dbReference type="EMBL" id="CAB4628231.1"/>
    </source>
</evidence>
<name>A0A6J6IUF2_9ZZZZ</name>
<accession>A0A6J6IUF2</accession>
<dbReference type="EMBL" id="CAEZVI010000048">
    <property type="protein sequence ID" value="CAB4628231.1"/>
    <property type="molecule type" value="Genomic_DNA"/>
</dbReference>
<dbReference type="AlphaFoldDB" id="A0A6J6IUF2"/>